<dbReference type="GO" id="GO:0003712">
    <property type="term" value="F:transcription coregulator activity"/>
    <property type="evidence" value="ECO:0007669"/>
    <property type="project" value="TreeGrafter"/>
</dbReference>
<organism evidence="6">
    <name type="scientific">Rhipicephalus microplus</name>
    <name type="common">Cattle tick</name>
    <name type="synonym">Boophilus microplus</name>
    <dbReference type="NCBI Taxonomy" id="6941"/>
    <lineage>
        <taxon>Eukaryota</taxon>
        <taxon>Metazoa</taxon>
        <taxon>Ecdysozoa</taxon>
        <taxon>Arthropoda</taxon>
        <taxon>Chelicerata</taxon>
        <taxon>Arachnida</taxon>
        <taxon>Acari</taxon>
        <taxon>Parasitiformes</taxon>
        <taxon>Ixodida</taxon>
        <taxon>Ixodoidea</taxon>
        <taxon>Ixodidae</taxon>
        <taxon>Rhipicephalinae</taxon>
        <taxon>Rhipicephalus</taxon>
        <taxon>Boophilus</taxon>
    </lineage>
</organism>
<evidence type="ECO:0000256" key="1">
    <source>
        <dbReference type="ARBA" id="ARBA00022723"/>
    </source>
</evidence>
<dbReference type="PANTHER" id="PTHR10782:SF94">
    <property type="entry name" value="SUPPRESSOR OF VARIEGATION 2-10, ISOFORM I"/>
    <property type="match status" value="1"/>
</dbReference>
<keyword evidence="3" id="KW-0862">Zinc</keyword>
<dbReference type="GO" id="GO:0006357">
    <property type="term" value="P:regulation of transcription by RNA polymerase II"/>
    <property type="evidence" value="ECO:0007669"/>
    <property type="project" value="TreeGrafter"/>
</dbReference>
<dbReference type="AlphaFoldDB" id="A0A6M2CYR8"/>
<dbReference type="InterPro" id="IPR013083">
    <property type="entry name" value="Znf_RING/FYVE/PHD"/>
</dbReference>
<keyword evidence="1" id="KW-0479">Metal-binding</keyword>
<sequence length="270" mass="30526">MSKDIISLSKTADLTFFCGTYVAHSHSEASTTSLFIYFSPIVERSSLGDRTASLSFNGKPYFRLPLTMVNTFPLVDRTKKNCFAVWDEFIPEKVTVRAFEAVKVLESEMMSLLIESAPYIMRREETEALLRAHFATSDEAVVENLQMSLLCPIAKRRLRVPCRGARCQHLQCFDAYAYLALNDSTLHPSWRCPVCNDQVLLQDIRVDLLTLDILRKAQSDCSTVNIQPNTSWMLGTSCHDHSVITIDDSPVKMPQKTCNSLFIDLTLDPD</sequence>
<reference evidence="6" key="1">
    <citation type="submission" date="2019-09" db="EMBL/GenBank/DDBJ databases">
        <title>Organ-specific transcriptomic study of the physiology of the cattle tick, Rhipicephalus microplus.</title>
        <authorList>
            <person name="Tirloni L."/>
            <person name="Braz G."/>
            <person name="Gandara A.C.P."/>
            <person name="Sabadin G.A."/>
            <person name="da Silva R.M."/>
            <person name="Guizzo M.G."/>
            <person name="Machado J.A."/>
            <person name="Costa E.P."/>
            <person name="Gomes H.F."/>
            <person name="Moraes J."/>
            <person name="Mota M.B.S."/>
            <person name="Mesquita R.D."/>
            <person name="Alvarenga P.H."/>
            <person name="Alves F."/>
            <person name="Seixas A."/>
            <person name="da Fonseca R.N."/>
            <person name="Fogaca A."/>
            <person name="Logullo C."/>
            <person name="Tanaka A."/>
            <person name="Daffre S."/>
            <person name="Termignoni C."/>
            <person name="Vaz I.S.Jr."/>
            <person name="Oliveira P.L."/>
            <person name="Ribeiro J.M."/>
        </authorList>
    </citation>
    <scope>NUCLEOTIDE SEQUENCE</scope>
    <source>
        <strain evidence="6">Porto Alegre</strain>
    </source>
</reference>
<dbReference type="Pfam" id="PF02891">
    <property type="entry name" value="zf-MIZ"/>
    <property type="match status" value="1"/>
</dbReference>
<proteinExistence type="predicted"/>
<protein>
    <submittedName>
        <fullName evidence="6">Putative zn-finger transcription factor ovary overexpressed</fullName>
    </submittedName>
</protein>
<accession>A0A6M2CYR8</accession>
<dbReference type="GO" id="GO:0061665">
    <property type="term" value="F:SUMO ligase activity"/>
    <property type="evidence" value="ECO:0007669"/>
    <property type="project" value="TreeGrafter"/>
</dbReference>
<keyword evidence="2 4" id="KW-0863">Zinc-finger</keyword>
<dbReference type="GO" id="GO:0000785">
    <property type="term" value="C:chromatin"/>
    <property type="evidence" value="ECO:0007669"/>
    <property type="project" value="TreeGrafter"/>
</dbReference>
<dbReference type="CDD" id="cd16650">
    <property type="entry name" value="SP-RING_PIAS-like"/>
    <property type="match status" value="1"/>
</dbReference>
<feature type="domain" description="SP-RING-type" evidence="5">
    <location>
        <begin position="136"/>
        <end position="223"/>
    </location>
</feature>
<dbReference type="InterPro" id="IPR004181">
    <property type="entry name" value="Znf_MIZ"/>
</dbReference>
<dbReference type="EMBL" id="GHWJ01005500">
    <property type="protein sequence ID" value="NOV38237.1"/>
    <property type="molecule type" value="Transcribed_RNA"/>
</dbReference>
<dbReference type="GO" id="GO:0008270">
    <property type="term" value="F:zinc ion binding"/>
    <property type="evidence" value="ECO:0007669"/>
    <property type="project" value="UniProtKB-KW"/>
</dbReference>
<evidence type="ECO:0000256" key="4">
    <source>
        <dbReference type="PROSITE-ProRule" id="PRU00452"/>
    </source>
</evidence>
<dbReference type="GO" id="GO:0016925">
    <property type="term" value="P:protein sumoylation"/>
    <property type="evidence" value="ECO:0007669"/>
    <property type="project" value="TreeGrafter"/>
</dbReference>
<dbReference type="Gene3D" id="3.30.40.10">
    <property type="entry name" value="Zinc/RING finger domain, C3HC4 (zinc finger)"/>
    <property type="match status" value="1"/>
</dbReference>
<dbReference type="PANTHER" id="PTHR10782">
    <property type="entry name" value="ZINC FINGER MIZ DOMAIN-CONTAINING PROTEIN"/>
    <property type="match status" value="1"/>
</dbReference>
<evidence type="ECO:0000256" key="3">
    <source>
        <dbReference type="ARBA" id="ARBA00022833"/>
    </source>
</evidence>
<dbReference type="OrthoDB" id="6510781at2759"/>
<dbReference type="PROSITE" id="PS51044">
    <property type="entry name" value="ZF_SP_RING"/>
    <property type="match status" value="1"/>
</dbReference>
<evidence type="ECO:0000256" key="2">
    <source>
        <dbReference type="ARBA" id="ARBA00022771"/>
    </source>
</evidence>
<evidence type="ECO:0000259" key="5">
    <source>
        <dbReference type="PROSITE" id="PS51044"/>
    </source>
</evidence>
<name>A0A6M2CYR8_RHIMP</name>
<evidence type="ECO:0000313" key="6">
    <source>
        <dbReference type="EMBL" id="NOV38237.1"/>
    </source>
</evidence>
<dbReference type="VEuPathDB" id="VectorBase:LOC119180605"/>